<evidence type="ECO:0000256" key="1">
    <source>
        <dbReference type="SAM" id="Phobius"/>
    </source>
</evidence>
<sequence length="327" mass="34965">MKKKFRYITYALAGLAIISALLITKDKLTAEAANNIYLNETNLTLELGRYRTLKVKGTNKNVSWKSANPRAATVSSNGRVTAKGWGKTKIYATVGNKTLTCNVTIVQMNKKNVTLAVNKTSQLTLWGANDTVTWKSSNNKVATVSDTGLVKAKSVGEATITATFNGKKISSQINVVELNTDKVVLEYGGMFDATRSNFGTVKTLKVIGSQDKVSWTSSNKNVATVNSSGKVTAKGPGNATITANINGAKITCNVKVLQMSFSKLELSKGENFSLNVLGTDSPILWFSNKKSVAIVSEDGVVTAKNKGTAKIIAEVDGILVRSIVTVK</sequence>
<proteinExistence type="predicted"/>
<dbReference type="PANTHER" id="PTHR23019">
    <property type="entry name" value="NUCLEAR PORE MEMBRANE GLYCOPROTEIN GP210-RELATED"/>
    <property type="match status" value="1"/>
</dbReference>
<keyword evidence="1" id="KW-1133">Transmembrane helix</keyword>
<dbReference type="Proteomes" id="UP000196053">
    <property type="component" value="Chromosome I"/>
</dbReference>
<dbReference type="Gene3D" id="2.60.40.1080">
    <property type="match status" value="4"/>
</dbReference>
<feature type="transmembrane region" description="Helical" evidence="1">
    <location>
        <begin position="7"/>
        <end position="24"/>
    </location>
</feature>
<keyword evidence="1" id="KW-0472">Membrane</keyword>
<feature type="domain" description="BIG2" evidence="2">
    <location>
        <begin position="255"/>
        <end position="325"/>
    </location>
</feature>
<dbReference type="PANTHER" id="PTHR23019:SF0">
    <property type="entry name" value="NUCLEAR PORE MEMBRANE GLYCOPROTEIN 210"/>
    <property type="match status" value="1"/>
</dbReference>
<dbReference type="InterPro" id="IPR003343">
    <property type="entry name" value="Big_2"/>
</dbReference>
<evidence type="ECO:0000313" key="3">
    <source>
        <dbReference type="EMBL" id="CUH92714.1"/>
    </source>
</evidence>
<dbReference type="SMART" id="SM00635">
    <property type="entry name" value="BID_2"/>
    <property type="match status" value="4"/>
</dbReference>
<dbReference type="EMBL" id="LN879430">
    <property type="protein sequence ID" value="CUH92714.1"/>
    <property type="molecule type" value="Genomic_DNA"/>
</dbReference>
<dbReference type="Pfam" id="PF02368">
    <property type="entry name" value="Big_2"/>
    <property type="match status" value="3"/>
</dbReference>
<feature type="domain" description="BIG2" evidence="2">
    <location>
        <begin position="177"/>
        <end position="253"/>
    </location>
</feature>
<dbReference type="KEGG" id="hsd:SD1D_1168"/>
<feature type="domain" description="BIG2" evidence="2">
    <location>
        <begin position="106"/>
        <end position="174"/>
    </location>
</feature>
<protein>
    <recommendedName>
        <fullName evidence="2">BIG2 domain-containing protein</fullName>
    </recommendedName>
</protein>
<dbReference type="RefSeq" id="WP_058258058.1">
    <property type="nucleotide sequence ID" value="NZ_DUPS01000007.1"/>
</dbReference>
<evidence type="ECO:0000313" key="4">
    <source>
        <dbReference type="Proteomes" id="UP000196053"/>
    </source>
</evidence>
<gene>
    <name evidence="3" type="ORF">SD1D_1168</name>
</gene>
<name>A0A0K8J5T2_9FIRM</name>
<dbReference type="SUPFAM" id="SSF49373">
    <property type="entry name" value="Invasin/intimin cell-adhesion fragments"/>
    <property type="match status" value="4"/>
</dbReference>
<dbReference type="InterPro" id="IPR045197">
    <property type="entry name" value="NUP210-like"/>
</dbReference>
<dbReference type="OrthoDB" id="1771471at2"/>
<keyword evidence="1" id="KW-0812">Transmembrane</keyword>
<evidence type="ECO:0000259" key="2">
    <source>
        <dbReference type="SMART" id="SM00635"/>
    </source>
</evidence>
<organism evidence="3 4">
    <name type="scientific">Herbinix luporum</name>
    <dbReference type="NCBI Taxonomy" id="1679721"/>
    <lineage>
        <taxon>Bacteria</taxon>
        <taxon>Bacillati</taxon>
        <taxon>Bacillota</taxon>
        <taxon>Clostridia</taxon>
        <taxon>Lachnospirales</taxon>
        <taxon>Lachnospiraceae</taxon>
        <taxon>Herbinix</taxon>
    </lineage>
</organism>
<accession>A0A0K8J5T2</accession>
<keyword evidence="4" id="KW-1185">Reference proteome</keyword>
<feature type="domain" description="BIG2" evidence="2">
    <location>
        <begin position="32"/>
        <end position="104"/>
    </location>
</feature>
<dbReference type="AlphaFoldDB" id="A0A0K8J5T2"/>
<dbReference type="InterPro" id="IPR008964">
    <property type="entry name" value="Invasin/intimin_cell_adhesion"/>
</dbReference>
<reference evidence="4" key="1">
    <citation type="submission" date="2015-09" db="EMBL/GenBank/DDBJ databases">
        <authorList>
            <person name="Wibberg D."/>
        </authorList>
    </citation>
    <scope>NUCLEOTIDE SEQUENCE [LARGE SCALE GENOMIC DNA]</scope>
    <source>
        <strain evidence="4">SD1D</strain>
    </source>
</reference>